<feature type="region of interest" description="Disordered" evidence="1">
    <location>
        <begin position="822"/>
        <end position="856"/>
    </location>
</feature>
<comment type="caution">
    <text evidence="2">The sequence shown here is derived from an EMBL/GenBank/DDBJ whole genome shotgun (WGS) entry which is preliminary data.</text>
</comment>
<name>A0A812DLR0_ACAPH</name>
<proteinExistence type="predicted"/>
<organism evidence="2 3">
    <name type="scientific">Acanthosepion pharaonis</name>
    <name type="common">Pharaoh cuttlefish</name>
    <name type="synonym">Sepia pharaonis</name>
    <dbReference type="NCBI Taxonomy" id="158019"/>
    <lineage>
        <taxon>Eukaryota</taxon>
        <taxon>Metazoa</taxon>
        <taxon>Spiralia</taxon>
        <taxon>Lophotrochozoa</taxon>
        <taxon>Mollusca</taxon>
        <taxon>Cephalopoda</taxon>
        <taxon>Coleoidea</taxon>
        <taxon>Decapodiformes</taxon>
        <taxon>Sepiida</taxon>
        <taxon>Sepiina</taxon>
        <taxon>Sepiidae</taxon>
        <taxon>Acanthosepion</taxon>
    </lineage>
</organism>
<keyword evidence="3" id="KW-1185">Reference proteome</keyword>
<evidence type="ECO:0000313" key="2">
    <source>
        <dbReference type="EMBL" id="CAE1303238.1"/>
    </source>
</evidence>
<reference evidence="2" key="1">
    <citation type="submission" date="2021-01" db="EMBL/GenBank/DDBJ databases">
        <authorList>
            <person name="Li R."/>
            <person name="Bekaert M."/>
        </authorList>
    </citation>
    <scope>NUCLEOTIDE SEQUENCE</scope>
    <source>
        <strain evidence="2">Farmed</strain>
    </source>
</reference>
<evidence type="ECO:0000256" key="1">
    <source>
        <dbReference type="SAM" id="MobiDB-lite"/>
    </source>
</evidence>
<feature type="region of interest" description="Disordered" evidence="1">
    <location>
        <begin position="285"/>
        <end position="396"/>
    </location>
</feature>
<evidence type="ECO:0000313" key="3">
    <source>
        <dbReference type="Proteomes" id="UP000597762"/>
    </source>
</evidence>
<feature type="compositionally biased region" description="Low complexity" evidence="1">
    <location>
        <begin position="295"/>
        <end position="304"/>
    </location>
</feature>
<feature type="compositionally biased region" description="Basic residues" evidence="1">
    <location>
        <begin position="555"/>
        <end position="567"/>
    </location>
</feature>
<dbReference type="AlphaFoldDB" id="A0A812DLR0"/>
<feature type="region of interest" description="Disordered" evidence="1">
    <location>
        <begin position="605"/>
        <end position="635"/>
    </location>
</feature>
<sequence length="971" mass="103554">MRPVVIANAQRFADQQRAQSGAVDEQIARDRPSILQRQRCYEAALAFPADRRDDPLDPRHARTLRRAAQPSVDSSDRRSATGRAEATCLRRLRRQRIGLGRRRVAIGTPRISRCRNIAPSPGGPNAERMEIPAARPVPADELDAQLHRRLGLGHELPLVQTDDLVNQWMVGMVASPTLIVPIASDLIRVMVTPCPATARDRAAAVIQPAVPRPDHDPANAIVRHAGQPIRSPLPERASSGGARDPVPGRATQRQIDGAPELGRVGTVDVRAGRAKGQDLVSTIGIAPGQTTVPNSARRASPRSRPTGRIARASAYGHWRAGHAVPTAAPDRRRPAPAASSTPPCRDRRWARICAGSPRRQRPGWPPASPPPCAARPERRRAARSPDRCSAPGSAALARPMRWPETDCLTPDRRQRRRVRHADGSGIAAIDCRAASGDSVTSNSGGAFGPPDIGDGPRPGEVLRIAGCQIGMQQPARLQGRRRIQRGGDQHGIDVIDTATRQSVVAVPPFAGIHAGLERDQCAGTGSRAKGVACRSTKRRLRTIRAPSVSPSTPLRQKRRRRPVRAGHRATMPARRGQHIAVDHVVKYTGASDEVPSALRWSRMANSPISSSCATSPRAERRASTEDSPVSTAAGCSAGISSRTDISLRKVRALRAPISACALPLSSWAPPRGVSGVSPVSAVTAKRIVLSFPADRAVRDTAIRDAPRRGGAQRLIVANDADARQHGLTRHRARRSDGHGEADTVERPPWRRAPSPAAARPPAAIRRPRQRLEPERGAADCLPGKQPAGVAAFPSAARHAPRPTGAREAVDVQPLAHRVTLDRIGPAPGAGQASTAASPRTAGSPPGASQLQGRAEQRIAADDRAAIEIAVDDGKALHIGQIVDADRQVQARRGVDARADREHAVIGQRDAVAAVGEDLADIFVPAVNLAQPTGQDEDGVTVNSFLGVRSGVLPSYCGWATPLKRRLLSLGS</sequence>
<dbReference type="Proteomes" id="UP000597762">
    <property type="component" value="Unassembled WGS sequence"/>
</dbReference>
<feature type="region of interest" description="Disordered" evidence="1">
    <location>
        <begin position="224"/>
        <end position="264"/>
    </location>
</feature>
<accession>A0A812DLR0</accession>
<feature type="compositionally biased region" description="Basic and acidic residues" evidence="1">
    <location>
        <begin position="734"/>
        <end position="748"/>
    </location>
</feature>
<dbReference type="EMBL" id="CAHIKZ030003695">
    <property type="protein sequence ID" value="CAE1303238.1"/>
    <property type="molecule type" value="Genomic_DNA"/>
</dbReference>
<protein>
    <submittedName>
        <fullName evidence="2">Uncharacterized protein</fullName>
    </submittedName>
</protein>
<feature type="compositionally biased region" description="Low complexity" evidence="1">
    <location>
        <begin position="751"/>
        <end position="764"/>
    </location>
</feature>
<feature type="compositionally biased region" description="Pro residues" evidence="1">
    <location>
        <begin position="363"/>
        <end position="373"/>
    </location>
</feature>
<feature type="region of interest" description="Disordered" evidence="1">
    <location>
        <begin position="62"/>
        <end position="84"/>
    </location>
</feature>
<feature type="compositionally biased region" description="Polar residues" evidence="1">
    <location>
        <begin position="605"/>
        <end position="614"/>
    </location>
</feature>
<gene>
    <name evidence="2" type="ORF">SPHA_55460</name>
</gene>
<feature type="region of interest" description="Disordered" evidence="1">
    <location>
        <begin position="718"/>
        <end position="810"/>
    </location>
</feature>
<feature type="region of interest" description="Disordered" evidence="1">
    <location>
        <begin position="543"/>
        <end position="571"/>
    </location>
</feature>